<dbReference type="SMART" id="SM00978">
    <property type="entry name" value="Tim44"/>
    <property type="match status" value="1"/>
</dbReference>
<dbReference type="InterPro" id="IPR007379">
    <property type="entry name" value="Tim44-like_dom"/>
</dbReference>
<proteinExistence type="predicted"/>
<dbReference type="SUPFAM" id="SSF54427">
    <property type="entry name" value="NTF2-like"/>
    <property type="match status" value="1"/>
</dbReference>
<dbReference type="Proteomes" id="UP000315037">
    <property type="component" value="Unassembled WGS sequence"/>
</dbReference>
<accession>A0A506UQ68</accession>
<evidence type="ECO:0000259" key="3">
    <source>
        <dbReference type="SMART" id="SM00978"/>
    </source>
</evidence>
<comment type="caution">
    <text evidence="4">The sequence shown here is derived from an EMBL/GenBank/DDBJ whole genome shotgun (WGS) entry which is preliminary data.</text>
</comment>
<dbReference type="EMBL" id="SORZ01000001">
    <property type="protein sequence ID" value="TPW35487.1"/>
    <property type="molecule type" value="Genomic_DNA"/>
</dbReference>
<feature type="region of interest" description="Disordered" evidence="1">
    <location>
        <begin position="48"/>
        <end position="76"/>
    </location>
</feature>
<keyword evidence="2" id="KW-0472">Membrane</keyword>
<feature type="transmembrane region" description="Helical" evidence="2">
    <location>
        <begin position="22"/>
        <end position="40"/>
    </location>
</feature>
<feature type="compositionally biased region" description="Low complexity" evidence="1">
    <location>
        <begin position="57"/>
        <end position="68"/>
    </location>
</feature>
<gene>
    <name evidence="4" type="ORF">E3202_00390</name>
</gene>
<dbReference type="Gene3D" id="3.10.450.240">
    <property type="match status" value="1"/>
</dbReference>
<protein>
    <submittedName>
        <fullName evidence="4">Tim44/TimA family putative adaptor protein</fullName>
    </submittedName>
</protein>
<sequence length="247" mass="26739">MDGAQAHEELLERMMAHIPWETVTWAVVAVALATALYCVLGRKVGAQGVRQPPRPAAPKAAAALQRAPLQPPPLPGKMENAEKPTQYVVAPEARPLLAQVSAAVPGFTSEGFLHQVNTLFREVLSAYVRGDKNFLAAHLTPAVMASFTQAMDRVAREGLKLHATIRRIERIALNRVTLLPDTEDPAAMMCRLTVAITSWQLSYVTDASGTVVEGTEALTEFHDLWDLTHMPGAEGASVWRLSGTATT</sequence>
<dbReference type="Pfam" id="PF04280">
    <property type="entry name" value="Tim44"/>
    <property type="match status" value="1"/>
</dbReference>
<keyword evidence="2" id="KW-0812">Transmembrane</keyword>
<name>A0A506UQ68_9PROT</name>
<dbReference type="NCBIfam" id="NF033779">
    <property type="entry name" value="Tim44_TimA_adap"/>
    <property type="match status" value="1"/>
</dbReference>
<feature type="domain" description="Tim44-like" evidence="3">
    <location>
        <begin position="93"/>
        <end position="246"/>
    </location>
</feature>
<evidence type="ECO:0000256" key="1">
    <source>
        <dbReference type="SAM" id="MobiDB-lite"/>
    </source>
</evidence>
<evidence type="ECO:0000313" key="5">
    <source>
        <dbReference type="Proteomes" id="UP000315037"/>
    </source>
</evidence>
<dbReference type="AlphaFoldDB" id="A0A506UQ68"/>
<reference evidence="4 5" key="1">
    <citation type="submission" date="2019-03" db="EMBL/GenBank/DDBJ databases">
        <title>The complete genome sequence of Neokomagataea sp. Jb2 NBRC113641.</title>
        <authorList>
            <person name="Chua K.-O."/>
            <person name="Chan K.-G."/>
            <person name="See-Too W.-S."/>
        </authorList>
    </citation>
    <scope>NUCLEOTIDE SEQUENCE [LARGE SCALE GENOMIC DNA]</scope>
    <source>
        <strain evidence="4 5">Jb2</strain>
    </source>
</reference>
<dbReference type="InterPro" id="IPR032710">
    <property type="entry name" value="NTF2-like_dom_sf"/>
</dbReference>
<organism evidence="4 5">
    <name type="scientific">Oecophyllibacter saccharovorans</name>
    <dbReference type="NCBI Taxonomy" id="2558360"/>
    <lineage>
        <taxon>Bacteria</taxon>
        <taxon>Pseudomonadati</taxon>
        <taxon>Pseudomonadota</taxon>
        <taxon>Alphaproteobacteria</taxon>
        <taxon>Acetobacterales</taxon>
        <taxon>Acetobacteraceae</taxon>
        <taxon>Oecophyllibacter</taxon>
    </lineage>
</organism>
<evidence type="ECO:0000313" key="4">
    <source>
        <dbReference type="EMBL" id="TPW35487.1"/>
    </source>
</evidence>
<keyword evidence="2" id="KW-1133">Transmembrane helix</keyword>
<keyword evidence="5" id="KW-1185">Reference proteome</keyword>
<evidence type="ECO:0000256" key="2">
    <source>
        <dbReference type="SAM" id="Phobius"/>
    </source>
</evidence>